<dbReference type="NCBIfam" id="TIGR02532">
    <property type="entry name" value="IV_pilin_GFxxxE"/>
    <property type="match status" value="1"/>
</dbReference>
<keyword evidence="14" id="KW-1185">Reference proteome</keyword>
<feature type="transmembrane region" description="Helical" evidence="11">
    <location>
        <begin position="21"/>
        <end position="44"/>
    </location>
</feature>
<dbReference type="InterPro" id="IPR045584">
    <property type="entry name" value="Pilin-like"/>
</dbReference>
<gene>
    <name evidence="13" type="ORF">Talka_02050</name>
</gene>
<dbReference type="SUPFAM" id="SSF54523">
    <property type="entry name" value="Pili subunits"/>
    <property type="match status" value="1"/>
</dbReference>
<feature type="domain" description="General secretion pathway GspH" evidence="12">
    <location>
        <begin position="60"/>
        <end position="128"/>
    </location>
</feature>
<comment type="subcellular location">
    <subcellularLocation>
        <location evidence="1">Cell inner membrane</location>
        <topology evidence="1">Single-pass membrane protein</topology>
    </subcellularLocation>
</comment>
<dbReference type="PROSITE" id="PS00409">
    <property type="entry name" value="PROKAR_NTER_METHYL"/>
    <property type="match status" value="1"/>
</dbReference>
<dbReference type="GO" id="GO:0015628">
    <property type="term" value="P:protein secretion by the type II secretion system"/>
    <property type="evidence" value="ECO:0007669"/>
    <property type="project" value="InterPro"/>
</dbReference>
<dbReference type="AlphaFoldDB" id="A0A554W4S0"/>
<dbReference type="Pfam" id="PF07963">
    <property type="entry name" value="N_methyl"/>
    <property type="match status" value="1"/>
</dbReference>
<dbReference type="GO" id="GO:0015627">
    <property type="term" value="C:type II protein secretion system complex"/>
    <property type="evidence" value="ECO:0007669"/>
    <property type="project" value="InterPro"/>
</dbReference>
<evidence type="ECO:0000256" key="10">
    <source>
        <dbReference type="ARBA" id="ARBA00030775"/>
    </source>
</evidence>
<proteinExistence type="inferred from homology"/>
<comment type="similarity">
    <text evidence="9">Belongs to the GSP H family.</text>
</comment>
<evidence type="ECO:0000256" key="8">
    <source>
        <dbReference type="ARBA" id="ARBA00023136"/>
    </source>
</evidence>
<evidence type="ECO:0000256" key="1">
    <source>
        <dbReference type="ARBA" id="ARBA00004377"/>
    </source>
</evidence>
<evidence type="ECO:0000256" key="4">
    <source>
        <dbReference type="ARBA" id="ARBA00022481"/>
    </source>
</evidence>
<keyword evidence="5" id="KW-0997">Cell inner membrane</keyword>
<sequence>MKLRMQNAGQPPRAARLCAAHTGVTLIEALVVVAILAILATLAAPNLRDFITHHRIQTTAEGMRSALAYAKFEAIRRNQSVYFCVTPPNGSSAGKWEIKTPSSPLNPLQFTALRQGTWSSSLTVEINSQRTQASPDGIANERCVQFLANSLPRPEPSSAKVLIVKAGDRSCGIDVQNTIIQLDNPCPQKQP</sequence>
<accession>A0A554W4S0</accession>
<keyword evidence="6 11" id="KW-0812">Transmembrane</keyword>
<dbReference type="Pfam" id="PF12019">
    <property type="entry name" value="GspH"/>
    <property type="match status" value="1"/>
</dbReference>
<evidence type="ECO:0000256" key="11">
    <source>
        <dbReference type="SAM" id="Phobius"/>
    </source>
</evidence>
<evidence type="ECO:0000313" key="13">
    <source>
        <dbReference type="EMBL" id="TSE18553.1"/>
    </source>
</evidence>
<evidence type="ECO:0000256" key="5">
    <source>
        <dbReference type="ARBA" id="ARBA00022519"/>
    </source>
</evidence>
<dbReference type="InterPro" id="IPR012902">
    <property type="entry name" value="N_methyl_site"/>
</dbReference>
<name>A0A554W4S0_9BURK</name>
<dbReference type="GO" id="GO:0005886">
    <property type="term" value="C:plasma membrane"/>
    <property type="evidence" value="ECO:0007669"/>
    <property type="project" value="UniProtKB-SubCell"/>
</dbReference>
<keyword evidence="3" id="KW-1003">Cell membrane</keyword>
<dbReference type="Gene3D" id="3.30.700.10">
    <property type="entry name" value="Glycoprotein, Type 4 Pilin"/>
    <property type="match status" value="1"/>
</dbReference>
<comment type="caution">
    <text evidence="13">The sequence shown here is derived from an EMBL/GenBank/DDBJ whole genome shotgun (WGS) entry which is preliminary data.</text>
</comment>
<dbReference type="EMBL" id="VJNB01000012">
    <property type="protein sequence ID" value="TSE18553.1"/>
    <property type="molecule type" value="Genomic_DNA"/>
</dbReference>
<evidence type="ECO:0000256" key="9">
    <source>
        <dbReference type="ARBA" id="ARBA00025772"/>
    </source>
</evidence>
<dbReference type="InterPro" id="IPR022346">
    <property type="entry name" value="T2SS_GspH"/>
</dbReference>
<reference evidence="13 14" key="1">
    <citation type="submission" date="2019-07" db="EMBL/GenBank/DDBJ databases">
        <title>Tepidimonas alkaliphilus YIM 72238 draft genome.</title>
        <authorList>
            <person name="Da Costa M.S."/>
            <person name="Froufe H.J.C."/>
            <person name="Egas C."/>
            <person name="Albuquerque L."/>
        </authorList>
    </citation>
    <scope>NUCLEOTIDE SEQUENCE [LARGE SCALE GENOMIC DNA]</scope>
    <source>
        <strain evidence="13 14">YIM 72238</strain>
    </source>
</reference>
<dbReference type="RefSeq" id="WP_185970133.1">
    <property type="nucleotide sequence ID" value="NZ_VJNB01000012.1"/>
</dbReference>
<evidence type="ECO:0000259" key="12">
    <source>
        <dbReference type="Pfam" id="PF12019"/>
    </source>
</evidence>
<evidence type="ECO:0000256" key="2">
    <source>
        <dbReference type="ARBA" id="ARBA00021549"/>
    </source>
</evidence>
<organism evidence="13 14">
    <name type="scientific">Tepidimonas alkaliphilus</name>
    <dbReference type="NCBI Taxonomy" id="2588942"/>
    <lineage>
        <taxon>Bacteria</taxon>
        <taxon>Pseudomonadati</taxon>
        <taxon>Pseudomonadota</taxon>
        <taxon>Betaproteobacteria</taxon>
        <taxon>Burkholderiales</taxon>
        <taxon>Tepidimonas</taxon>
    </lineage>
</organism>
<evidence type="ECO:0000313" key="14">
    <source>
        <dbReference type="Proteomes" id="UP000315736"/>
    </source>
</evidence>
<keyword evidence="4" id="KW-0488">Methylation</keyword>
<dbReference type="Proteomes" id="UP000315736">
    <property type="component" value="Unassembled WGS sequence"/>
</dbReference>
<evidence type="ECO:0000256" key="7">
    <source>
        <dbReference type="ARBA" id="ARBA00022989"/>
    </source>
</evidence>
<keyword evidence="8 11" id="KW-0472">Membrane</keyword>
<evidence type="ECO:0000256" key="6">
    <source>
        <dbReference type="ARBA" id="ARBA00022692"/>
    </source>
</evidence>
<evidence type="ECO:0000256" key="3">
    <source>
        <dbReference type="ARBA" id="ARBA00022475"/>
    </source>
</evidence>
<protein>
    <recommendedName>
        <fullName evidence="2">Type II secretion system protein H</fullName>
    </recommendedName>
    <alternativeName>
        <fullName evidence="10">General secretion pathway protein H</fullName>
    </alternativeName>
</protein>
<keyword evidence="7 11" id="KW-1133">Transmembrane helix</keyword>